<evidence type="ECO:0000313" key="2">
    <source>
        <dbReference type="Proteomes" id="UP001515500"/>
    </source>
</evidence>
<accession>A0AB40BZ32</accession>
<dbReference type="RefSeq" id="XP_039131654.1">
    <property type="nucleotide sequence ID" value="XM_039275720.1"/>
</dbReference>
<name>A0AB40BZ32_DIOCR</name>
<dbReference type="InterPro" id="IPR027417">
    <property type="entry name" value="P-loop_NTPase"/>
</dbReference>
<gene>
    <name evidence="3" type="primary">LOC120268275</name>
</gene>
<dbReference type="SMART" id="SM00487">
    <property type="entry name" value="DEXDc"/>
    <property type="match status" value="1"/>
</dbReference>
<sequence>MEGSSRSPLKDPRKIARNYQLEVCKKAVDQNLIVFLRTGGGKTHIAVLLMYELRNEILKPSRSICVFLAPTGALVKQVLVMTPQILLHSLQHCFIRMEHIVLLIFDECHHAQAQSRHPYAQIMKEFYKTNTPKVPRIFGMTASPIVGKGGLNQLEYSRRINSLENLLEAKICSVDHNLQLECVAATPDIKIYLYGPVANHSSGFIVTCTQKLEETKDECTRTIRKEQCDDFQELQKQIKTLERIHGNLVFCLENIGLQGASYVAKILLSSDHNDLMQMELDNSDKVGCIADHYLKMLVQS</sequence>
<dbReference type="Proteomes" id="UP001515500">
    <property type="component" value="Chromosome 9"/>
</dbReference>
<feature type="domain" description="Helicase ATP-binding" evidence="1">
    <location>
        <begin position="77"/>
        <end position="162"/>
    </location>
</feature>
<dbReference type="GO" id="GO:0003676">
    <property type="term" value="F:nucleic acid binding"/>
    <property type="evidence" value="ECO:0007669"/>
    <property type="project" value="InterPro"/>
</dbReference>
<dbReference type="AlphaFoldDB" id="A0AB40BZ32"/>
<dbReference type="Pfam" id="PF00270">
    <property type="entry name" value="DEAD"/>
    <property type="match status" value="1"/>
</dbReference>
<evidence type="ECO:0000313" key="3">
    <source>
        <dbReference type="RefSeq" id="XP_039131654.1"/>
    </source>
</evidence>
<evidence type="ECO:0000259" key="1">
    <source>
        <dbReference type="PROSITE" id="PS51192"/>
    </source>
</evidence>
<dbReference type="PANTHER" id="PTHR14074">
    <property type="entry name" value="HELICASE WITH DEATH DOMAIN-RELATED"/>
    <property type="match status" value="1"/>
</dbReference>
<organism evidence="2 3">
    <name type="scientific">Dioscorea cayennensis subsp. rotundata</name>
    <name type="common">White Guinea yam</name>
    <name type="synonym">Dioscorea rotundata</name>
    <dbReference type="NCBI Taxonomy" id="55577"/>
    <lineage>
        <taxon>Eukaryota</taxon>
        <taxon>Viridiplantae</taxon>
        <taxon>Streptophyta</taxon>
        <taxon>Embryophyta</taxon>
        <taxon>Tracheophyta</taxon>
        <taxon>Spermatophyta</taxon>
        <taxon>Magnoliopsida</taxon>
        <taxon>Liliopsida</taxon>
        <taxon>Dioscoreales</taxon>
        <taxon>Dioscoreaceae</taxon>
        <taxon>Dioscorea</taxon>
    </lineage>
</organism>
<dbReference type="InterPro" id="IPR011545">
    <property type="entry name" value="DEAD/DEAH_box_helicase_dom"/>
</dbReference>
<protein>
    <submittedName>
        <fullName evidence="3">Endoribonuclease Dicer homolog 4-like isoform X2</fullName>
    </submittedName>
</protein>
<dbReference type="Gene3D" id="3.40.50.300">
    <property type="entry name" value="P-loop containing nucleotide triphosphate hydrolases"/>
    <property type="match status" value="2"/>
</dbReference>
<proteinExistence type="predicted"/>
<dbReference type="InterPro" id="IPR051363">
    <property type="entry name" value="RLR_Helicase"/>
</dbReference>
<dbReference type="GeneID" id="120268275"/>
<dbReference type="InterPro" id="IPR014001">
    <property type="entry name" value="Helicase_ATP-bd"/>
</dbReference>
<dbReference type="PANTHER" id="PTHR14074:SF16">
    <property type="entry name" value="ANTIVIRAL INNATE IMMUNE RESPONSE RECEPTOR RIG-I"/>
    <property type="match status" value="1"/>
</dbReference>
<keyword evidence="2" id="KW-1185">Reference proteome</keyword>
<dbReference type="SUPFAM" id="SSF52540">
    <property type="entry name" value="P-loop containing nucleoside triphosphate hydrolases"/>
    <property type="match status" value="1"/>
</dbReference>
<dbReference type="GO" id="GO:0005737">
    <property type="term" value="C:cytoplasm"/>
    <property type="evidence" value="ECO:0007669"/>
    <property type="project" value="TreeGrafter"/>
</dbReference>
<reference evidence="3" key="1">
    <citation type="submission" date="2025-08" db="UniProtKB">
        <authorList>
            <consortium name="RefSeq"/>
        </authorList>
    </citation>
    <scope>IDENTIFICATION</scope>
</reference>
<dbReference type="PROSITE" id="PS51192">
    <property type="entry name" value="HELICASE_ATP_BIND_1"/>
    <property type="match status" value="1"/>
</dbReference>
<dbReference type="GO" id="GO:0005524">
    <property type="term" value="F:ATP binding"/>
    <property type="evidence" value="ECO:0007669"/>
    <property type="project" value="InterPro"/>
</dbReference>